<name>A0AAP0B3Z2_9ASPA</name>
<accession>A0AAP0B3Z2</accession>
<proteinExistence type="predicted"/>
<dbReference type="Proteomes" id="UP001418222">
    <property type="component" value="Unassembled WGS sequence"/>
</dbReference>
<keyword evidence="3" id="KW-1185">Reference proteome</keyword>
<feature type="region of interest" description="Disordered" evidence="1">
    <location>
        <begin position="121"/>
        <end position="157"/>
    </location>
</feature>
<comment type="caution">
    <text evidence="2">The sequence shown here is derived from an EMBL/GenBank/DDBJ whole genome shotgun (WGS) entry which is preliminary data.</text>
</comment>
<protein>
    <submittedName>
        <fullName evidence="2">Uncharacterized protein</fullName>
    </submittedName>
</protein>
<reference evidence="2 3" key="1">
    <citation type="journal article" date="2022" name="Nat. Plants">
        <title>Genomes of leafy and leafless Platanthera orchids illuminate the evolution of mycoheterotrophy.</title>
        <authorList>
            <person name="Li M.H."/>
            <person name="Liu K.W."/>
            <person name="Li Z."/>
            <person name="Lu H.C."/>
            <person name="Ye Q.L."/>
            <person name="Zhang D."/>
            <person name="Wang J.Y."/>
            <person name="Li Y.F."/>
            <person name="Zhong Z.M."/>
            <person name="Liu X."/>
            <person name="Yu X."/>
            <person name="Liu D.K."/>
            <person name="Tu X.D."/>
            <person name="Liu B."/>
            <person name="Hao Y."/>
            <person name="Liao X.Y."/>
            <person name="Jiang Y.T."/>
            <person name="Sun W.H."/>
            <person name="Chen J."/>
            <person name="Chen Y.Q."/>
            <person name="Ai Y."/>
            <person name="Zhai J.W."/>
            <person name="Wu S.S."/>
            <person name="Zhou Z."/>
            <person name="Hsiao Y.Y."/>
            <person name="Wu W.L."/>
            <person name="Chen Y.Y."/>
            <person name="Lin Y.F."/>
            <person name="Hsu J.L."/>
            <person name="Li C.Y."/>
            <person name="Wang Z.W."/>
            <person name="Zhao X."/>
            <person name="Zhong W.Y."/>
            <person name="Ma X.K."/>
            <person name="Ma L."/>
            <person name="Huang J."/>
            <person name="Chen G.Z."/>
            <person name="Huang M.Z."/>
            <person name="Huang L."/>
            <person name="Peng D.H."/>
            <person name="Luo Y.B."/>
            <person name="Zou S.Q."/>
            <person name="Chen S.P."/>
            <person name="Lan S."/>
            <person name="Tsai W.C."/>
            <person name="Van de Peer Y."/>
            <person name="Liu Z.J."/>
        </authorList>
    </citation>
    <scope>NUCLEOTIDE SEQUENCE [LARGE SCALE GENOMIC DNA]</scope>
    <source>
        <strain evidence="2">Lor287</strain>
    </source>
</reference>
<gene>
    <name evidence="2" type="ORF">KSP39_PZI018357</name>
</gene>
<sequence length="157" mass="17243">MAEMRAGPEGALARQGARLALLWAWAGTYSADCARLSRARLDYRRAQTRHGDRRAPTETELGTGIVELGSTTVEPCSRIRARSRHAGLRSAIVELGSTIAELGLQQKLSRWHFGFPVLPVQNEDEPTSGEEMGGDVILGMKGDNYFEEETGSKLRTE</sequence>
<dbReference type="AlphaFoldDB" id="A0AAP0B3Z2"/>
<evidence type="ECO:0000313" key="2">
    <source>
        <dbReference type="EMBL" id="KAK8926555.1"/>
    </source>
</evidence>
<evidence type="ECO:0000313" key="3">
    <source>
        <dbReference type="Proteomes" id="UP001418222"/>
    </source>
</evidence>
<organism evidence="2 3">
    <name type="scientific">Platanthera zijinensis</name>
    <dbReference type="NCBI Taxonomy" id="2320716"/>
    <lineage>
        <taxon>Eukaryota</taxon>
        <taxon>Viridiplantae</taxon>
        <taxon>Streptophyta</taxon>
        <taxon>Embryophyta</taxon>
        <taxon>Tracheophyta</taxon>
        <taxon>Spermatophyta</taxon>
        <taxon>Magnoliopsida</taxon>
        <taxon>Liliopsida</taxon>
        <taxon>Asparagales</taxon>
        <taxon>Orchidaceae</taxon>
        <taxon>Orchidoideae</taxon>
        <taxon>Orchideae</taxon>
        <taxon>Orchidinae</taxon>
        <taxon>Platanthera</taxon>
    </lineage>
</organism>
<dbReference type="EMBL" id="JBBWWQ010000016">
    <property type="protein sequence ID" value="KAK8926555.1"/>
    <property type="molecule type" value="Genomic_DNA"/>
</dbReference>
<evidence type="ECO:0000256" key="1">
    <source>
        <dbReference type="SAM" id="MobiDB-lite"/>
    </source>
</evidence>